<organism evidence="1 2">
    <name type="scientific">Flavobacterium piscinae</name>
    <dbReference type="NCBI Taxonomy" id="2506424"/>
    <lineage>
        <taxon>Bacteria</taxon>
        <taxon>Pseudomonadati</taxon>
        <taxon>Bacteroidota</taxon>
        <taxon>Flavobacteriia</taxon>
        <taxon>Flavobacteriales</taxon>
        <taxon>Flavobacteriaceae</taxon>
        <taxon>Flavobacterium</taxon>
    </lineage>
</organism>
<proteinExistence type="predicted"/>
<sequence>MKKFIFLFFPIVAFSQLSEKVNILFSELNTFERVESEHISFGGIQSKSYQLFEDIDSIASTDELVYMVKNGNLSTKAYLSYLLVDRKYEKNTEIFKLFLKNNDTLNITVGCVGHTSTLAAEFYSYFFNEKRKIEDRKALESEILKDPKAYEFFPIEDYHSNWNYEEIINSINELNGIALKTDSINPITINTIFRLNDYQLNDYVKVKSIATKYPTRETLATLASFKEDKDLNIILENKKINFLAISKFPHSSFFSYLQESCENQYQNLDFYDAITSYCTKESGLELEKLYNKIILENKKFPMLGDELLVYLLNFIEDKKCSEHNDFFVKLNDYLTPNSP</sequence>
<keyword evidence="2" id="KW-1185">Reference proteome</keyword>
<dbReference type="OrthoDB" id="1248696at2"/>
<comment type="caution">
    <text evidence="1">The sequence shown here is derived from an EMBL/GenBank/DDBJ whole genome shotgun (WGS) entry which is preliminary data.</text>
</comment>
<dbReference type="AlphaFoldDB" id="A0A4Q1KTT8"/>
<protein>
    <submittedName>
        <fullName evidence="1">Uncharacterized protein</fullName>
    </submittedName>
</protein>
<evidence type="ECO:0000313" key="2">
    <source>
        <dbReference type="Proteomes" id="UP000289734"/>
    </source>
</evidence>
<dbReference type="RefSeq" id="WP_129463894.1">
    <property type="nucleotide sequence ID" value="NZ_SBKQ01000005.1"/>
</dbReference>
<dbReference type="EMBL" id="SBKQ01000005">
    <property type="protein sequence ID" value="RXR33050.1"/>
    <property type="molecule type" value="Genomic_DNA"/>
</dbReference>
<gene>
    <name evidence="1" type="ORF">EQG68_06040</name>
</gene>
<reference evidence="2" key="1">
    <citation type="submission" date="2019-01" db="EMBL/GenBank/DDBJ databases">
        <title>Cytophagaceae bacterium strain CAR-16.</title>
        <authorList>
            <person name="Chen W.-M."/>
        </authorList>
    </citation>
    <scope>NUCLEOTIDE SEQUENCE [LARGE SCALE GENOMIC DNA]</scope>
    <source>
        <strain evidence="2">ICH-30</strain>
    </source>
</reference>
<evidence type="ECO:0000313" key="1">
    <source>
        <dbReference type="EMBL" id="RXR33050.1"/>
    </source>
</evidence>
<accession>A0A4Q1KTT8</accession>
<dbReference type="Proteomes" id="UP000289734">
    <property type="component" value="Unassembled WGS sequence"/>
</dbReference>
<name>A0A4Q1KTT8_9FLAO</name>